<dbReference type="GO" id="GO:0046872">
    <property type="term" value="F:metal ion binding"/>
    <property type="evidence" value="ECO:0007669"/>
    <property type="project" value="UniProtKB-KW"/>
</dbReference>
<dbReference type="CDD" id="cd01335">
    <property type="entry name" value="Radical_SAM"/>
    <property type="match status" value="1"/>
</dbReference>
<keyword evidence="6" id="KW-0411">Iron-sulfur</keyword>
<sequence length="387" mass="43052">MVKKTKVTNLFVVVKLSERCNINCSYCYYYDPAYKDVFDRPPLIPPSVLNGLVDYIAQAQSDFEISTVVIAFHGGEPTLLKPSIVADFCDELTARLPVTTALKFAVQTNAVFLSDAWLSLISRYKIDVGISIDGDKAQHDRFRVDHRNRGTYDRIIGNLSKLRDNLANFDLAVGTISVLAPQTDVLGVYKHLTEVMGISRIKFLFPDKTYERSSDAIASDFDYSKGLCEAFDYWLLNHMGKVDVEMFSTIIRSLMLGKSSGELGRKTSNVDAAVAVLSDGSVRIADEFMIVESWFKGQPVMNIFESKFSDWLHSDRVQEIIKASASVPDACLDCRFARSCAGGDVASRYSNSSGFNNPSRHCKDVYSVYEHVENVLNVGEAALSRSA</sequence>
<keyword evidence="5" id="KW-0408">Iron</keyword>
<proteinExistence type="predicted"/>
<dbReference type="GO" id="GO:0016491">
    <property type="term" value="F:oxidoreductase activity"/>
    <property type="evidence" value="ECO:0007669"/>
    <property type="project" value="InterPro"/>
</dbReference>
<dbReference type="GO" id="GO:0051539">
    <property type="term" value="F:4 iron, 4 sulfur cluster binding"/>
    <property type="evidence" value="ECO:0007669"/>
    <property type="project" value="UniProtKB-KW"/>
</dbReference>
<dbReference type="PROSITE" id="PS01305">
    <property type="entry name" value="MOAA_NIFB_PQQE"/>
    <property type="match status" value="1"/>
</dbReference>
<evidence type="ECO:0000256" key="1">
    <source>
        <dbReference type="ARBA" id="ARBA00001966"/>
    </source>
</evidence>
<evidence type="ECO:0000313" key="8">
    <source>
        <dbReference type="EMBL" id="PPU93407.1"/>
    </source>
</evidence>
<reference evidence="9" key="1">
    <citation type="submission" date="2016-08" db="EMBL/GenBank/DDBJ databases">
        <authorList>
            <person name="Merda D."/>
            <person name="Briand M."/>
            <person name="Taghouti G."/>
            <person name="Carrere S."/>
            <person name="Gouzy J."/>
            <person name="Portier P."/>
            <person name="Jacques M.-A."/>
            <person name="Fischer-Le Saux M."/>
        </authorList>
    </citation>
    <scope>NUCLEOTIDE SEQUENCE [LARGE SCALE GENOMIC DNA]</scope>
    <source>
        <strain evidence="9">CFBP1156</strain>
    </source>
</reference>
<keyword evidence="3" id="KW-0949">S-adenosyl-L-methionine</keyword>
<evidence type="ECO:0000259" key="7">
    <source>
        <dbReference type="Pfam" id="PF04055"/>
    </source>
</evidence>
<evidence type="ECO:0000256" key="3">
    <source>
        <dbReference type="ARBA" id="ARBA00022691"/>
    </source>
</evidence>
<dbReference type="PANTHER" id="PTHR43273:SF8">
    <property type="entry name" value="RADICAL SAM DOMAIN PROTEIN"/>
    <property type="match status" value="1"/>
</dbReference>
<dbReference type="SFLD" id="SFLDG01067">
    <property type="entry name" value="SPASM/twitch_domain_containing"/>
    <property type="match status" value="1"/>
</dbReference>
<evidence type="ECO:0000313" key="9">
    <source>
        <dbReference type="Proteomes" id="UP000238261"/>
    </source>
</evidence>
<name>A0A2S7ENP4_9XANT</name>
<evidence type="ECO:0000256" key="2">
    <source>
        <dbReference type="ARBA" id="ARBA00022485"/>
    </source>
</evidence>
<dbReference type="SUPFAM" id="SSF102114">
    <property type="entry name" value="Radical SAM enzymes"/>
    <property type="match status" value="1"/>
</dbReference>
<protein>
    <recommendedName>
        <fullName evidence="7">Radical SAM core domain-containing protein</fullName>
    </recommendedName>
</protein>
<dbReference type="AlphaFoldDB" id="A0A2S7ENP4"/>
<dbReference type="Gene3D" id="3.20.20.70">
    <property type="entry name" value="Aldolase class I"/>
    <property type="match status" value="1"/>
</dbReference>
<dbReference type="InterPro" id="IPR000385">
    <property type="entry name" value="MoaA_NifB_PqqE_Fe-S-bd_CS"/>
</dbReference>
<comment type="caution">
    <text evidence="8">The sequence shown here is derived from an EMBL/GenBank/DDBJ whole genome shotgun (WGS) entry which is preliminary data.</text>
</comment>
<dbReference type="PANTHER" id="PTHR43273">
    <property type="entry name" value="ANAEROBIC SULFATASE-MATURATING ENZYME HOMOLOG ASLB-RELATED"/>
    <property type="match status" value="1"/>
</dbReference>
<gene>
    <name evidence="8" type="ORF">XhyaCFBP1156_20730</name>
</gene>
<feature type="domain" description="Radical SAM core" evidence="7">
    <location>
        <begin position="15"/>
        <end position="172"/>
    </location>
</feature>
<comment type="cofactor">
    <cofactor evidence="1">
        <name>[4Fe-4S] cluster</name>
        <dbReference type="ChEBI" id="CHEBI:49883"/>
    </cofactor>
</comment>
<keyword evidence="2" id="KW-0004">4Fe-4S</keyword>
<dbReference type="SFLD" id="SFLDG01072">
    <property type="entry name" value="dehydrogenase_like"/>
    <property type="match status" value="1"/>
</dbReference>
<dbReference type="InterPro" id="IPR007197">
    <property type="entry name" value="rSAM"/>
</dbReference>
<dbReference type="InterPro" id="IPR013785">
    <property type="entry name" value="Aldolase_TIM"/>
</dbReference>
<dbReference type="EMBL" id="MDEG01000045">
    <property type="protein sequence ID" value="PPU93407.1"/>
    <property type="molecule type" value="Genomic_DNA"/>
</dbReference>
<dbReference type="InterPro" id="IPR023867">
    <property type="entry name" value="Sulphatase_maturase_rSAM"/>
</dbReference>
<dbReference type="SFLD" id="SFLDG01386">
    <property type="entry name" value="main_SPASM_domain-containing"/>
    <property type="match status" value="1"/>
</dbReference>
<evidence type="ECO:0000256" key="4">
    <source>
        <dbReference type="ARBA" id="ARBA00022723"/>
    </source>
</evidence>
<keyword evidence="9" id="KW-1185">Reference proteome</keyword>
<evidence type="ECO:0000256" key="6">
    <source>
        <dbReference type="ARBA" id="ARBA00023014"/>
    </source>
</evidence>
<dbReference type="Proteomes" id="UP000238261">
    <property type="component" value="Unassembled WGS sequence"/>
</dbReference>
<dbReference type="SFLD" id="SFLDS00029">
    <property type="entry name" value="Radical_SAM"/>
    <property type="match status" value="1"/>
</dbReference>
<dbReference type="InterPro" id="IPR058240">
    <property type="entry name" value="rSAM_sf"/>
</dbReference>
<accession>A0A2S7ENP4</accession>
<evidence type="ECO:0000256" key="5">
    <source>
        <dbReference type="ARBA" id="ARBA00023004"/>
    </source>
</evidence>
<keyword evidence="4" id="KW-0479">Metal-binding</keyword>
<dbReference type="Pfam" id="PF04055">
    <property type="entry name" value="Radical_SAM"/>
    <property type="match status" value="1"/>
</dbReference>
<organism evidence="8 9">
    <name type="scientific">Xanthomonas hyacinthi</name>
    <dbReference type="NCBI Taxonomy" id="56455"/>
    <lineage>
        <taxon>Bacteria</taxon>
        <taxon>Pseudomonadati</taxon>
        <taxon>Pseudomonadota</taxon>
        <taxon>Gammaproteobacteria</taxon>
        <taxon>Lysobacterales</taxon>
        <taxon>Lysobacteraceae</taxon>
        <taxon>Xanthomonas</taxon>
    </lineage>
</organism>